<dbReference type="InterPro" id="IPR029044">
    <property type="entry name" value="Nucleotide-diphossugar_trans"/>
</dbReference>
<evidence type="ECO:0000256" key="2">
    <source>
        <dbReference type="ARBA" id="ARBA00022676"/>
    </source>
</evidence>
<dbReference type="InterPro" id="IPR050321">
    <property type="entry name" value="Glycosyltr_2/OpgH_subfam"/>
</dbReference>
<gene>
    <name evidence="9" type="ORF">B2A_13217</name>
</gene>
<evidence type="ECO:0000256" key="6">
    <source>
        <dbReference type="ARBA" id="ARBA00023136"/>
    </source>
</evidence>
<name>T0ZXB1_9ZZZZ</name>
<feature type="domain" description="Glycosyltransferase 2-like" evidence="8">
    <location>
        <begin position="11"/>
        <end position="208"/>
    </location>
</feature>
<feature type="transmembrane region" description="Helical" evidence="7">
    <location>
        <begin position="225"/>
        <end position="244"/>
    </location>
</feature>
<evidence type="ECO:0000256" key="7">
    <source>
        <dbReference type="SAM" id="Phobius"/>
    </source>
</evidence>
<keyword evidence="5 7" id="KW-1133">Transmembrane helix</keyword>
<evidence type="ECO:0000256" key="4">
    <source>
        <dbReference type="ARBA" id="ARBA00022692"/>
    </source>
</evidence>
<dbReference type="GO" id="GO:0016757">
    <property type="term" value="F:glycosyltransferase activity"/>
    <property type="evidence" value="ECO:0007669"/>
    <property type="project" value="UniProtKB-KW"/>
</dbReference>
<evidence type="ECO:0000259" key="8">
    <source>
        <dbReference type="Pfam" id="PF13632"/>
    </source>
</evidence>
<comment type="caution">
    <text evidence="9">The sequence shown here is derived from an EMBL/GenBank/DDBJ whole genome shotgun (WGS) entry which is preliminary data.</text>
</comment>
<dbReference type="SUPFAM" id="SSF53448">
    <property type="entry name" value="Nucleotide-diphospho-sugar transferases"/>
    <property type="match status" value="1"/>
</dbReference>
<dbReference type="PANTHER" id="PTHR43867:SF2">
    <property type="entry name" value="CELLULOSE SYNTHASE CATALYTIC SUBUNIT A [UDP-FORMING]"/>
    <property type="match status" value="1"/>
</dbReference>
<evidence type="ECO:0000256" key="5">
    <source>
        <dbReference type="ARBA" id="ARBA00022989"/>
    </source>
</evidence>
<protein>
    <submittedName>
        <fullName evidence="9">Glycosyltransferase</fullName>
    </submittedName>
</protein>
<dbReference type="EMBL" id="AUZZ01009562">
    <property type="protein sequence ID" value="EQD33314.1"/>
    <property type="molecule type" value="Genomic_DNA"/>
</dbReference>
<dbReference type="AlphaFoldDB" id="T0ZXB1"/>
<reference evidence="9" key="2">
    <citation type="journal article" date="2014" name="ISME J.">
        <title>Microbial stratification in low pH oxic and suboxic macroscopic growths along an acid mine drainage.</title>
        <authorList>
            <person name="Mendez-Garcia C."/>
            <person name="Mesa V."/>
            <person name="Sprenger R.R."/>
            <person name="Richter M."/>
            <person name="Diez M.S."/>
            <person name="Solano J."/>
            <person name="Bargiela R."/>
            <person name="Golyshina O.V."/>
            <person name="Manteca A."/>
            <person name="Ramos J.L."/>
            <person name="Gallego J.R."/>
            <person name="Llorente I."/>
            <person name="Martins Dos Santos V.A."/>
            <person name="Jensen O.N."/>
            <person name="Pelaez A.I."/>
            <person name="Sanchez J."/>
            <person name="Ferrer M."/>
        </authorList>
    </citation>
    <scope>NUCLEOTIDE SEQUENCE</scope>
</reference>
<dbReference type="GO" id="GO:0016020">
    <property type="term" value="C:membrane"/>
    <property type="evidence" value="ECO:0007669"/>
    <property type="project" value="UniProtKB-SubCell"/>
</dbReference>
<dbReference type="Gene3D" id="3.90.550.10">
    <property type="entry name" value="Spore Coat Polysaccharide Biosynthesis Protein SpsA, Chain A"/>
    <property type="match status" value="1"/>
</dbReference>
<evidence type="ECO:0000256" key="1">
    <source>
        <dbReference type="ARBA" id="ARBA00004141"/>
    </source>
</evidence>
<evidence type="ECO:0000313" key="9">
    <source>
        <dbReference type="EMBL" id="EQD33314.1"/>
    </source>
</evidence>
<organism evidence="9">
    <name type="scientific">mine drainage metagenome</name>
    <dbReference type="NCBI Taxonomy" id="410659"/>
    <lineage>
        <taxon>unclassified sequences</taxon>
        <taxon>metagenomes</taxon>
        <taxon>ecological metagenomes</taxon>
    </lineage>
</organism>
<keyword evidence="4 7" id="KW-0812">Transmembrane</keyword>
<reference evidence="9" key="1">
    <citation type="submission" date="2013-08" db="EMBL/GenBank/DDBJ databases">
        <authorList>
            <person name="Mendez C."/>
            <person name="Richter M."/>
            <person name="Ferrer M."/>
            <person name="Sanchez J."/>
        </authorList>
    </citation>
    <scope>NUCLEOTIDE SEQUENCE</scope>
</reference>
<comment type="subcellular location">
    <subcellularLocation>
        <location evidence="1">Membrane</location>
        <topology evidence="1">Multi-pass membrane protein</topology>
    </subcellularLocation>
</comment>
<dbReference type="PANTHER" id="PTHR43867">
    <property type="entry name" value="CELLULOSE SYNTHASE CATALYTIC SUBUNIT A [UDP-FORMING]"/>
    <property type="match status" value="1"/>
</dbReference>
<keyword evidence="2" id="KW-0328">Glycosyltransferase</keyword>
<evidence type="ECO:0000256" key="3">
    <source>
        <dbReference type="ARBA" id="ARBA00022679"/>
    </source>
</evidence>
<sequence>MVARHGDRFDYFVLLDADSFLPSDWVGEALGYAEHPANQRVAVFQGQINLWNLDTRFVQTLAPMSRVGQFVWESRLANALDAVYCYGHNVLLRGSAVREIGGFVEGYVSEDFATAIALADRGWHSRFVPLHTYEAMPENLRGFIKRQNKWTRGAMEFIALSRRSRISIGRKIHLWQTPGAHFTNLMLPVGMLLTVFGFASTPAAAVAFASAFVHDPVGTFWSIPLLRYLLLVGLVAAVPTILVYRRTEIGWGTYWRHRWLTAAVSAVLPPVRGDQHGELPLPPDSAP</sequence>
<keyword evidence="3 9" id="KW-0808">Transferase</keyword>
<keyword evidence="6 7" id="KW-0472">Membrane</keyword>
<feature type="transmembrane region" description="Helical" evidence="7">
    <location>
        <begin position="191"/>
        <end position="213"/>
    </location>
</feature>
<dbReference type="Pfam" id="PF13632">
    <property type="entry name" value="Glyco_trans_2_3"/>
    <property type="match status" value="1"/>
</dbReference>
<accession>T0ZXB1</accession>
<dbReference type="InterPro" id="IPR001173">
    <property type="entry name" value="Glyco_trans_2-like"/>
</dbReference>
<feature type="non-terminal residue" evidence="9">
    <location>
        <position position="287"/>
    </location>
</feature>
<proteinExistence type="predicted"/>